<dbReference type="GO" id="GO:1903461">
    <property type="term" value="P:Okazaki fragment processing involved in mitotic DNA replication"/>
    <property type="evidence" value="ECO:0007669"/>
    <property type="project" value="TreeGrafter"/>
</dbReference>
<dbReference type="Pfam" id="PF01068">
    <property type="entry name" value="DNA_ligase_A_M"/>
    <property type="match status" value="1"/>
</dbReference>
<dbReference type="Gene3D" id="3.30.1490.70">
    <property type="match status" value="1"/>
</dbReference>
<dbReference type="Gene3D" id="2.40.50.140">
    <property type="entry name" value="Nucleic acid-binding proteins"/>
    <property type="match status" value="2"/>
</dbReference>
<comment type="similarity">
    <text evidence="1">Belongs to the ATP-dependent DNA ligase family.</text>
</comment>
<keyword evidence="2 5" id="KW-0436">Ligase</keyword>
<protein>
    <submittedName>
        <fullName evidence="5">DNA ligase</fullName>
    </submittedName>
</protein>
<feature type="compositionally biased region" description="Polar residues" evidence="3">
    <location>
        <begin position="196"/>
        <end position="218"/>
    </location>
</feature>
<keyword evidence="6" id="KW-1185">Reference proteome</keyword>
<dbReference type="InterPro" id="IPR012309">
    <property type="entry name" value="DNA_ligase_ATP-dep_C"/>
</dbReference>
<comment type="caution">
    <text evidence="5">The sequence shown here is derived from an EMBL/GenBank/DDBJ whole genome shotgun (WGS) entry which is preliminary data.</text>
</comment>
<dbReference type="Proteomes" id="UP000037510">
    <property type="component" value="Unassembled WGS sequence"/>
</dbReference>
<evidence type="ECO:0000313" key="5">
    <source>
        <dbReference type="EMBL" id="KOB66587.1"/>
    </source>
</evidence>
<evidence type="ECO:0000256" key="1">
    <source>
        <dbReference type="ARBA" id="ARBA00007572"/>
    </source>
</evidence>
<dbReference type="SUPFAM" id="SSF50249">
    <property type="entry name" value="Nucleic acid-binding proteins"/>
    <property type="match status" value="2"/>
</dbReference>
<sequence length="297" mass="32860">FATSKDCKDMEEVQLFLDEAVRGSCEGLMVKTLQGDHAKYDIARRSHNWLKLKKDYLEGVGDTIDVVVIGAYSGRGKRRAVFGGFLAACRDPDTDCYQALCKLGTGFSDEDLTNFTETLKKHQIPQPRSYYTPDAWFEPALVWEVRCADLSLSPAHRAAIGRVDPDKGISLRFPSWCGRCAAQTYRCRLRTAPPSGASTPTRASRSGSRGNTTLHSTTARVGGALRRPVAVARAPRRHRARRSRQGHLAQVPEVTRHCTALQLVWEVRCADLSLSPAHRAAIGRIDPDKGISLRFPS</sequence>
<dbReference type="GO" id="GO:0005524">
    <property type="term" value="F:ATP binding"/>
    <property type="evidence" value="ECO:0007669"/>
    <property type="project" value="InterPro"/>
</dbReference>
<dbReference type="CDD" id="cd07969">
    <property type="entry name" value="OBF_DNA_ligase_I"/>
    <property type="match status" value="1"/>
</dbReference>
<feature type="domain" description="ATP-dependent DNA ligase family profile" evidence="4">
    <location>
        <begin position="1"/>
        <end position="91"/>
    </location>
</feature>
<dbReference type="PANTHER" id="PTHR45674">
    <property type="entry name" value="DNA LIGASE 1/3 FAMILY MEMBER"/>
    <property type="match status" value="1"/>
</dbReference>
<dbReference type="SUPFAM" id="SSF56091">
    <property type="entry name" value="DNA ligase/mRNA capping enzyme, catalytic domain"/>
    <property type="match status" value="1"/>
</dbReference>
<dbReference type="InterPro" id="IPR050191">
    <property type="entry name" value="ATP-dep_DNA_ligase"/>
</dbReference>
<dbReference type="AlphaFoldDB" id="A0A0L7KTJ8"/>
<evidence type="ECO:0000259" key="4">
    <source>
        <dbReference type="PROSITE" id="PS50160"/>
    </source>
</evidence>
<gene>
    <name evidence="5" type="ORF">OBRU01_20998</name>
</gene>
<accession>A0A0L7KTJ8</accession>
<proteinExistence type="inferred from homology"/>
<evidence type="ECO:0000256" key="3">
    <source>
        <dbReference type="SAM" id="MobiDB-lite"/>
    </source>
</evidence>
<evidence type="ECO:0000313" key="6">
    <source>
        <dbReference type="Proteomes" id="UP000037510"/>
    </source>
</evidence>
<dbReference type="STRING" id="104452.A0A0L7KTJ8"/>
<organism evidence="5 6">
    <name type="scientific">Operophtera brumata</name>
    <name type="common">Winter moth</name>
    <name type="synonym">Phalaena brumata</name>
    <dbReference type="NCBI Taxonomy" id="104452"/>
    <lineage>
        <taxon>Eukaryota</taxon>
        <taxon>Metazoa</taxon>
        <taxon>Ecdysozoa</taxon>
        <taxon>Arthropoda</taxon>
        <taxon>Hexapoda</taxon>
        <taxon>Insecta</taxon>
        <taxon>Pterygota</taxon>
        <taxon>Neoptera</taxon>
        <taxon>Endopterygota</taxon>
        <taxon>Lepidoptera</taxon>
        <taxon>Glossata</taxon>
        <taxon>Ditrysia</taxon>
        <taxon>Geometroidea</taxon>
        <taxon>Geometridae</taxon>
        <taxon>Larentiinae</taxon>
        <taxon>Operophtera</taxon>
    </lineage>
</organism>
<dbReference type="GO" id="GO:0005634">
    <property type="term" value="C:nucleus"/>
    <property type="evidence" value="ECO:0007669"/>
    <property type="project" value="TreeGrafter"/>
</dbReference>
<dbReference type="InterPro" id="IPR012340">
    <property type="entry name" value="NA-bd_OB-fold"/>
</dbReference>
<evidence type="ECO:0000256" key="2">
    <source>
        <dbReference type="ARBA" id="ARBA00022598"/>
    </source>
</evidence>
<dbReference type="GO" id="GO:0006310">
    <property type="term" value="P:DNA recombination"/>
    <property type="evidence" value="ECO:0007669"/>
    <property type="project" value="InterPro"/>
</dbReference>
<feature type="non-terminal residue" evidence="5">
    <location>
        <position position="1"/>
    </location>
</feature>
<dbReference type="EMBL" id="JTDY01005817">
    <property type="protein sequence ID" value="KOB66587.1"/>
    <property type="molecule type" value="Genomic_DNA"/>
</dbReference>
<dbReference type="InterPro" id="IPR012310">
    <property type="entry name" value="DNA_ligase_ATP-dep_cent"/>
</dbReference>
<dbReference type="GO" id="GO:0006281">
    <property type="term" value="P:DNA repair"/>
    <property type="evidence" value="ECO:0007669"/>
    <property type="project" value="InterPro"/>
</dbReference>
<name>A0A0L7KTJ8_OPEBR</name>
<dbReference type="GO" id="GO:0003910">
    <property type="term" value="F:DNA ligase (ATP) activity"/>
    <property type="evidence" value="ECO:0007669"/>
    <property type="project" value="InterPro"/>
</dbReference>
<dbReference type="GO" id="GO:0005739">
    <property type="term" value="C:mitochondrion"/>
    <property type="evidence" value="ECO:0007669"/>
    <property type="project" value="TreeGrafter"/>
</dbReference>
<feature type="region of interest" description="Disordered" evidence="3">
    <location>
        <begin position="191"/>
        <end position="221"/>
    </location>
</feature>
<dbReference type="Pfam" id="PF04679">
    <property type="entry name" value="DNA_ligase_A_C"/>
    <property type="match status" value="1"/>
</dbReference>
<reference evidence="5 6" key="1">
    <citation type="journal article" date="2015" name="Genome Biol. Evol.">
        <title>The genome of winter moth (Operophtera brumata) provides a genomic perspective on sexual dimorphism and phenology.</title>
        <authorList>
            <person name="Derks M.F."/>
            <person name="Smit S."/>
            <person name="Salis L."/>
            <person name="Schijlen E."/>
            <person name="Bossers A."/>
            <person name="Mateman C."/>
            <person name="Pijl A.S."/>
            <person name="de Ridder D."/>
            <person name="Groenen M.A."/>
            <person name="Visser M.E."/>
            <person name="Megens H.J."/>
        </authorList>
    </citation>
    <scope>NUCLEOTIDE SEQUENCE [LARGE SCALE GENOMIC DNA]</scope>
    <source>
        <strain evidence="5">WM2013NL</strain>
        <tissue evidence="5">Head and thorax</tissue>
    </source>
</reference>
<dbReference type="PANTHER" id="PTHR45674:SF4">
    <property type="entry name" value="DNA LIGASE 1"/>
    <property type="match status" value="1"/>
</dbReference>
<dbReference type="PROSITE" id="PS50160">
    <property type="entry name" value="DNA_LIGASE_A3"/>
    <property type="match status" value="1"/>
</dbReference>